<dbReference type="Pfam" id="PF01678">
    <property type="entry name" value="DAP_epimerase"/>
    <property type="match status" value="2"/>
</dbReference>
<keyword evidence="6 8" id="KW-0413">Isomerase</keyword>
<comment type="pathway">
    <text evidence="1 8">Amino-acid biosynthesis; L-lysine biosynthesis via DAP pathway; DL-2,6-diaminopimelate from LL-2,6-diaminopimelate: step 1/1.</text>
</comment>
<feature type="binding site" evidence="8">
    <location>
        <begin position="87"/>
        <end position="88"/>
    </location>
    <ligand>
        <name>substrate</name>
    </ligand>
</feature>
<protein>
    <recommendedName>
        <fullName evidence="3 8">Diaminopimelate epimerase</fullName>
        <shortName evidence="8">DAP epimerase</shortName>
        <ecNumber evidence="3 8">5.1.1.7</ecNumber>
    </recommendedName>
    <alternativeName>
        <fullName evidence="8">PLP-independent amino acid racemase</fullName>
    </alternativeName>
</protein>
<name>A0A0H3M4Y8_EHRRW</name>
<dbReference type="SUPFAM" id="SSF54506">
    <property type="entry name" value="Diaminopimelate epimerase-like"/>
    <property type="match status" value="2"/>
</dbReference>
<evidence type="ECO:0000256" key="6">
    <source>
        <dbReference type="ARBA" id="ARBA00023235"/>
    </source>
</evidence>
<dbReference type="EC" id="5.1.1.7" evidence="3 8"/>
<accession>A0A0H3M4Y8</accession>
<dbReference type="InterPro" id="IPR018510">
    <property type="entry name" value="DAP_epimerase_AS"/>
</dbReference>
<proteinExistence type="inferred from homology"/>
<dbReference type="NCBIfam" id="TIGR00652">
    <property type="entry name" value="DapF"/>
    <property type="match status" value="1"/>
</dbReference>
<feature type="binding site" evidence="8">
    <location>
        <position position="167"/>
    </location>
    <ligand>
        <name>substrate</name>
    </ligand>
</feature>
<dbReference type="GO" id="GO:0008837">
    <property type="term" value="F:diaminopimelate epimerase activity"/>
    <property type="evidence" value="ECO:0007669"/>
    <property type="project" value="UniProtKB-UniRule"/>
</dbReference>
<evidence type="ECO:0000256" key="7">
    <source>
        <dbReference type="ARBA" id="ARBA00051712"/>
    </source>
</evidence>
<feature type="active site" description="Proton donor" evidence="8">
    <location>
        <position position="86"/>
    </location>
</feature>
<feature type="binding site" evidence="8">
    <location>
        <position position="200"/>
    </location>
    <ligand>
        <name>substrate</name>
    </ligand>
</feature>
<feature type="binding site" evidence="8">
    <location>
        <position position="59"/>
    </location>
    <ligand>
        <name>substrate</name>
    </ligand>
</feature>
<feature type="binding site" evidence="8">
    <location>
        <begin position="228"/>
        <end position="229"/>
    </location>
    <ligand>
        <name>substrate</name>
    </ligand>
</feature>
<comment type="subcellular location">
    <subcellularLocation>
        <location evidence="8">Cytoplasm</location>
    </subcellularLocation>
</comment>
<dbReference type="PANTHER" id="PTHR31689:SF0">
    <property type="entry name" value="DIAMINOPIMELATE EPIMERASE"/>
    <property type="match status" value="1"/>
</dbReference>
<dbReference type="UniPathway" id="UPA00034">
    <property type="reaction ID" value="UER00025"/>
</dbReference>
<keyword evidence="4 8" id="KW-0028">Amino-acid biosynthesis</keyword>
<dbReference type="EMBL" id="CR925678">
    <property type="protein sequence ID" value="CAI26515.1"/>
    <property type="molecule type" value="Genomic_DNA"/>
</dbReference>
<dbReference type="GO" id="GO:0009089">
    <property type="term" value="P:lysine biosynthetic process via diaminopimelate"/>
    <property type="evidence" value="ECO:0007669"/>
    <property type="project" value="UniProtKB-UniRule"/>
</dbReference>
<dbReference type="eggNOG" id="COG0253">
    <property type="taxonomic scope" value="Bacteria"/>
</dbReference>
<dbReference type="AlphaFoldDB" id="A0A0H3M4Y8"/>
<evidence type="ECO:0000256" key="3">
    <source>
        <dbReference type="ARBA" id="ARBA00013080"/>
    </source>
</evidence>
<feature type="binding site" evidence="8">
    <location>
        <position position="77"/>
    </location>
    <ligand>
        <name>substrate</name>
    </ligand>
</feature>
<reference evidence="10 11" key="1">
    <citation type="journal article" date="2006" name="J. Bacteriol.">
        <title>Comparative genomic analysis of three strains of Ehrlichia ruminantium reveals an active process of genome size plasticity.</title>
        <authorList>
            <person name="Frutos R."/>
            <person name="Viari A."/>
            <person name="Ferraz C."/>
            <person name="Morgat A."/>
            <person name="Eychenie S."/>
            <person name="Kandassami Y."/>
            <person name="Chantal I."/>
            <person name="Bensaid A."/>
            <person name="Coissac E."/>
            <person name="Vachiery N."/>
            <person name="Demaille J."/>
            <person name="Martinez D."/>
        </authorList>
    </citation>
    <scope>NUCLEOTIDE SEQUENCE [LARGE SCALE GENOMIC DNA]</scope>
    <source>
        <strain evidence="10 11">Welgevonden</strain>
    </source>
</reference>
<feature type="site" description="Could be important to modulate the pK values of the two catalytic cysteine residues" evidence="8">
    <location>
        <position position="169"/>
    </location>
</feature>
<feature type="active site" evidence="9">
    <location>
        <position position="86"/>
    </location>
</feature>
<dbReference type="Gene3D" id="3.10.310.10">
    <property type="entry name" value="Diaminopimelate Epimerase, Chain A, domain 1"/>
    <property type="match status" value="2"/>
</dbReference>
<dbReference type="Proteomes" id="UP000001021">
    <property type="component" value="Chromosome"/>
</dbReference>
<dbReference type="PROSITE" id="PS01326">
    <property type="entry name" value="DAP_EPIMERASE"/>
    <property type="match status" value="1"/>
</dbReference>
<evidence type="ECO:0000256" key="2">
    <source>
        <dbReference type="ARBA" id="ARBA00010219"/>
    </source>
</evidence>
<evidence type="ECO:0000256" key="4">
    <source>
        <dbReference type="ARBA" id="ARBA00022605"/>
    </source>
</evidence>
<evidence type="ECO:0000256" key="9">
    <source>
        <dbReference type="PROSITE-ProRule" id="PRU10125"/>
    </source>
</evidence>
<organism evidence="10 11">
    <name type="scientific">Ehrlichia ruminantium (strain Welgevonden)</name>
    <dbReference type="NCBI Taxonomy" id="254945"/>
    <lineage>
        <taxon>Bacteria</taxon>
        <taxon>Pseudomonadati</taxon>
        <taxon>Pseudomonadota</taxon>
        <taxon>Alphaproteobacteria</taxon>
        <taxon>Rickettsiales</taxon>
        <taxon>Anaplasmataceae</taxon>
        <taxon>Ehrlichia</taxon>
    </lineage>
</organism>
<keyword evidence="5 8" id="KW-0457">Lysine biosynthesis</keyword>
<dbReference type="HAMAP" id="MF_00197">
    <property type="entry name" value="DAP_epimerase"/>
    <property type="match status" value="1"/>
</dbReference>
<dbReference type="HOGENOM" id="CLU_053306_1_0_5"/>
<comment type="subunit">
    <text evidence="8">Homodimer.</text>
</comment>
<dbReference type="GO" id="GO:0005829">
    <property type="term" value="C:cytosol"/>
    <property type="evidence" value="ECO:0007669"/>
    <property type="project" value="TreeGrafter"/>
</dbReference>
<feature type="binding site" evidence="8">
    <location>
        <begin position="218"/>
        <end position="219"/>
    </location>
    <ligand>
        <name>substrate</name>
    </ligand>
</feature>
<dbReference type="PANTHER" id="PTHR31689">
    <property type="entry name" value="DIAMINOPIMELATE EPIMERASE, CHLOROPLASTIC"/>
    <property type="match status" value="1"/>
</dbReference>
<keyword evidence="11" id="KW-1185">Reference proteome</keyword>
<comment type="catalytic activity">
    <reaction evidence="7 8">
        <text>(2S,6S)-2,6-diaminopimelate = meso-2,6-diaminopimelate</text>
        <dbReference type="Rhea" id="RHEA:15393"/>
        <dbReference type="ChEBI" id="CHEBI:57609"/>
        <dbReference type="ChEBI" id="CHEBI:57791"/>
        <dbReference type="EC" id="5.1.1.7"/>
    </reaction>
</comment>
<feature type="site" description="Could be important to modulate the pK values of the two catalytic cysteine residues" evidence="8">
    <location>
        <position position="218"/>
    </location>
</feature>
<gene>
    <name evidence="8 10" type="primary">dapF</name>
    <name evidence="10" type="ordered locus">ERWE_CDS_00210</name>
</gene>
<comment type="function">
    <text evidence="8">Catalyzes the stereoinversion of LL-2,6-diaminopimelate (L,L-DAP) to meso-diaminopimelate (meso-DAP), a precursor of L-lysine and an essential component of the bacterial peptidoglycan.</text>
</comment>
<evidence type="ECO:0000256" key="8">
    <source>
        <dbReference type="HAMAP-Rule" id="MF_00197"/>
    </source>
</evidence>
<feature type="binding site" evidence="8">
    <location>
        <position position="28"/>
    </location>
    <ligand>
        <name>substrate</name>
    </ligand>
</feature>
<comment type="similarity">
    <text evidence="2 8">Belongs to the diaminopimelate epimerase family.</text>
</comment>
<evidence type="ECO:0000256" key="1">
    <source>
        <dbReference type="ARBA" id="ARBA00005196"/>
    </source>
</evidence>
<evidence type="ECO:0000313" key="11">
    <source>
        <dbReference type="Proteomes" id="UP000001021"/>
    </source>
</evidence>
<sequence length="281" mass="31564">MLECITIIIGYFLFSHVINFIKMHGTLNDFVIIDCREKMYHNINFKKIAHRKTGIGCDQVIVITSSKKADCFIHIYNPDGSKVEMCGNAARCVAYLLSNEKKNDNITIELSDRILSCVRTSHDKIQVNMGYPKFHWKDIPVLHECDTLYLPIKTELLSYPVGVNIGNPHAVFFVDSIDDIPLTKIGPELENHTLFPNKANISIAQVISRNEIKLRVWERGTGETASCGSAACATLVAAVRRNYTNHHATIYLQGGNLLILYKDDNTILMEGVVSYVFSGVI</sequence>
<feature type="active site" description="Proton acceptor" evidence="8">
    <location>
        <position position="227"/>
    </location>
</feature>
<evidence type="ECO:0000256" key="5">
    <source>
        <dbReference type="ARBA" id="ARBA00023154"/>
    </source>
</evidence>
<dbReference type="KEGG" id="erw:ERWE_CDS_00210"/>
<dbReference type="InterPro" id="IPR001653">
    <property type="entry name" value="DAP_epimerase_DapF"/>
</dbReference>
<keyword evidence="8" id="KW-0963">Cytoplasm</keyword>
<evidence type="ECO:0000313" key="10">
    <source>
        <dbReference type="EMBL" id="CAI26515.1"/>
    </source>
</evidence>